<dbReference type="Proteomes" id="UP000193920">
    <property type="component" value="Unassembled WGS sequence"/>
</dbReference>
<feature type="transmembrane region" description="Helical" evidence="2">
    <location>
        <begin position="81"/>
        <end position="105"/>
    </location>
</feature>
<feature type="transmembrane region" description="Helical" evidence="2">
    <location>
        <begin position="246"/>
        <end position="268"/>
    </location>
</feature>
<dbReference type="OrthoDB" id="196547at2759"/>
<protein>
    <recommendedName>
        <fullName evidence="5">RGS domain-containing protein</fullName>
    </recommendedName>
</protein>
<evidence type="ECO:0000313" key="4">
    <source>
        <dbReference type="Proteomes" id="UP000193920"/>
    </source>
</evidence>
<evidence type="ECO:0000313" key="3">
    <source>
        <dbReference type="EMBL" id="ORY86523.1"/>
    </source>
</evidence>
<organism evidence="3 4">
    <name type="scientific">Neocallimastix californiae</name>
    <dbReference type="NCBI Taxonomy" id="1754190"/>
    <lineage>
        <taxon>Eukaryota</taxon>
        <taxon>Fungi</taxon>
        <taxon>Fungi incertae sedis</taxon>
        <taxon>Chytridiomycota</taxon>
        <taxon>Chytridiomycota incertae sedis</taxon>
        <taxon>Neocallimastigomycetes</taxon>
        <taxon>Neocallimastigales</taxon>
        <taxon>Neocallimastigaceae</taxon>
        <taxon>Neocallimastix</taxon>
    </lineage>
</organism>
<evidence type="ECO:0000256" key="1">
    <source>
        <dbReference type="SAM" id="MobiDB-lite"/>
    </source>
</evidence>
<feature type="transmembrane region" description="Helical" evidence="2">
    <location>
        <begin position="111"/>
        <end position="130"/>
    </location>
</feature>
<reference evidence="3 4" key="1">
    <citation type="submission" date="2016-08" db="EMBL/GenBank/DDBJ databases">
        <title>A Parts List for Fungal Cellulosomes Revealed by Comparative Genomics.</title>
        <authorList>
            <consortium name="DOE Joint Genome Institute"/>
            <person name="Haitjema C.H."/>
            <person name="Gilmore S.P."/>
            <person name="Henske J.K."/>
            <person name="Solomon K.V."/>
            <person name="De Groot R."/>
            <person name="Kuo A."/>
            <person name="Mondo S.J."/>
            <person name="Salamov A.A."/>
            <person name="Labutti K."/>
            <person name="Zhao Z."/>
            <person name="Chiniquy J."/>
            <person name="Barry K."/>
            <person name="Brewer H.M."/>
            <person name="Purvine S.O."/>
            <person name="Wright A.T."/>
            <person name="Boxma B."/>
            <person name="Van Alen T."/>
            <person name="Hackstein J.H."/>
            <person name="Baker S.E."/>
            <person name="Grigoriev I.V."/>
            <person name="O'Malley M.A."/>
        </authorList>
    </citation>
    <scope>NUCLEOTIDE SEQUENCE [LARGE SCALE GENOMIC DNA]</scope>
    <source>
        <strain evidence="3 4">G1</strain>
    </source>
</reference>
<keyword evidence="4" id="KW-1185">Reference proteome</keyword>
<dbReference type="AlphaFoldDB" id="A0A1Y2FRA7"/>
<evidence type="ECO:0000256" key="2">
    <source>
        <dbReference type="SAM" id="Phobius"/>
    </source>
</evidence>
<comment type="caution">
    <text evidence="3">The sequence shown here is derived from an EMBL/GenBank/DDBJ whole genome shotgun (WGS) entry which is preliminary data.</text>
</comment>
<keyword evidence="2" id="KW-0472">Membrane</keyword>
<dbReference type="STRING" id="1754190.A0A1Y2FRA7"/>
<feature type="transmembrane region" description="Helical" evidence="2">
    <location>
        <begin position="47"/>
        <end position="69"/>
    </location>
</feature>
<gene>
    <name evidence="3" type="ORF">LY90DRAFT_99515</name>
</gene>
<name>A0A1Y2FRA7_9FUNG</name>
<evidence type="ECO:0008006" key="5">
    <source>
        <dbReference type="Google" id="ProtNLM"/>
    </source>
</evidence>
<feature type="region of interest" description="Disordered" evidence="1">
    <location>
        <begin position="758"/>
        <end position="845"/>
    </location>
</feature>
<dbReference type="EMBL" id="MCOG01000002">
    <property type="protein sequence ID" value="ORY86523.1"/>
    <property type="molecule type" value="Genomic_DNA"/>
</dbReference>
<keyword evidence="2" id="KW-1133">Transmembrane helix</keyword>
<feature type="compositionally biased region" description="Polar residues" evidence="1">
    <location>
        <begin position="811"/>
        <end position="836"/>
    </location>
</feature>
<feature type="transmembrane region" description="Helical" evidence="2">
    <location>
        <begin position="280"/>
        <end position="301"/>
    </location>
</feature>
<keyword evidence="2" id="KW-0812">Transmembrane</keyword>
<feature type="compositionally biased region" description="Polar residues" evidence="1">
    <location>
        <begin position="777"/>
        <end position="796"/>
    </location>
</feature>
<feature type="compositionally biased region" description="Basic residues" evidence="1">
    <location>
        <begin position="759"/>
        <end position="770"/>
    </location>
</feature>
<sequence length="1101" mass="127289">MSNINDHYYYDSYNNFKSNLQYNQHLENKILIEKRNDEIEVSRMQRIIFSVISIIYFLFIVVTTWAFMNKAKPYTPLSSKGVSGVVMLASGTLIVGLSVFIKLAIPELPCYIFYWIYYIGYLVWFYSFIIRCMKIQYLFKWNISKIKKSGNWKVNLFKSQKDSSLNEDKHNKGKRFTTFNNNYIYSSSRFQRSLKLPTNRFNDSFIIFILLVFILLLIILLSIPQFMSDKFSPNKLNCSFGGAVDYLFMLVKVVFFLIICPMFFFFILEVNESFGVKHNLFIAILLGIPCQLFEYIPQMRLSDVYSRSNSSPQIYYCILDVLVMFAVHLIDVARPVSEEYNIPISFTKNLFNILQLKKRSNDVPIHSEFDTFERVMNVPQLFKTFKYFCVTDYAIVNIIFYERWRDIREQVMLYNYYKKRAQEGPSSSKGKFLPQVYNIDNSSNNKGMASSNITQPRMRNFSAAETIKGNMSVHSDYTYINNNNSSQTTSQASSTFSDNFQPIYYFDDNKTPLNKMPDILIPPCLLPLFIGLYQTFINSGSIFELSDIPVDKLERLSNQIMQSPLYYHFISNLTNKNMESNENLSNDFEDIYDDDDDDDNGYHLERYANTAKLYSQASSYESINNRPDDLRTFQSTGSAATKVMSYSHSGYAFLQSASGSNFSTGTTSGRYNSNTNATASVATTTTTNTIANTYQPRCLFNYEEINFEEDEAMSIEINLSCTLFDEILDTIYTRIYEYSFSRFISDNKNRKLVNNTLKSIHKQRKKRKNGKNNTGTSRNTQSQSNNTASCSQTKDNISVKDKLSYKHHNKSNSQGSIIKFGDSSNKSYSSHNTYTRSGHHQKFNSNYSNRNNEANTMYNDKINTDEGSNNENLKYDNNDDSILYDNNNNKIFIIGNDNQLSTQTSYDIKNKDNKSVNTINNAHNNISIINNQENTFNTYPLNNSNNKGKDPFNSVDSNYSHFTSNSNANNLYINNGNGNIIVTSNNSSNNNLSIINNNNDNNNININNMNNNNFTYNNERQKKRQEPNVTYESSYHDDLSVFWESEAEEENEENISIHESMSEEELVTPQLKDERTSDLFKKNMESFRQKLLGSSGNNLLQ</sequence>
<proteinExistence type="predicted"/>
<accession>A0A1Y2FRA7</accession>
<feature type="transmembrane region" description="Helical" evidence="2">
    <location>
        <begin position="205"/>
        <end position="226"/>
    </location>
</feature>